<dbReference type="SUPFAM" id="SSF53448">
    <property type="entry name" value="Nucleotide-diphospho-sugar transferases"/>
    <property type="match status" value="1"/>
</dbReference>
<evidence type="ECO:0000259" key="8">
    <source>
        <dbReference type="Pfam" id="PF00535"/>
    </source>
</evidence>
<accession>B2TQH1</accession>
<evidence type="ECO:0000313" key="9">
    <source>
        <dbReference type="EMBL" id="ACD21979.1"/>
    </source>
</evidence>
<reference evidence="9" key="1">
    <citation type="submission" date="2009-06" db="EMBL/GenBank/DDBJ databases">
        <authorList>
            <consortium name="US DOE Joint Genome Institute (JGI-PGF)"/>
            <person name="Lucas S."/>
            <person name="Copeland A."/>
            <person name="Lapidus A."/>
            <person name="Glavina del Rio T."/>
            <person name="Dalin E."/>
            <person name="Tice H."/>
            <person name="Bruce D."/>
            <person name="Goodwin L."/>
            <person name="Pitluck S."/>
            <person name="Kyrpides N."/>
            <person name="Mavromatis K."/>
            <person name="Ivanova N."/>
            <person name="Saunders E."/>
            <person name="Brettin T."/>
            <person name="Detter J.C."/>
            <person name="Han C."/>
            <person name="Larimer F."/>
            <person name="Land M."/>
            <person name="Hauser L."/>
            <person name="Markowitz V."/>
            <person name="Cheng J.-F."/>
            <person name="Hugenholtz P."/>
            <person name="Woyke T."/>
            <person name="Wu D."/>
            <person name="Gronow S."/>
            <person name="Klenk H.-P."/>
            <person name="Eisen J.A."/>
        </authorList>
    </citation>
    <scope>NUCLEOTIDE SEQUENCE</scope>
    <source>
        <strain evidence="9">Eklund 17B</strain>
    </source>
</reference>
<dbReference type="Gene3D" id="3.90.550.10">
    <property type="entry name" value="Spore Coat Polysaccharide Biosynthesis Protein SpsA, Chain A"/>
    <property type="match status" value="1"/>
</dbReference>
<comment type="subcellular location">
    <subcellularLocation>
        <location evidence="1">Membrane</location>
        <topology evidence="1">Multi-pass membrane protein</topology>
    </subcellularLocation>
</comment>
<organism evidence="9">
    <name type="scientific">Clostridium botulinum (strain Eklund 17B / Type B)</name>
    <dbReference type="NCBI Taxonomy" id="935198"/>
    <lineage>
        <taxon>Bacteria</taxon>
        <taxon>Bacillati</taxon>
        <taxon>Bacillota</taxon>
        <taxon>Clostridia</taxon>
        <taxon>Eubacteriales</taxon>
        <taxon>Clostridiaceae</taxon>
        <taxon>Clostridium</taxon>
    </lineage>
</organism>
<evidence type="ECO:0000256" key="2">
    <source>
        <dbReference type="ARBA" id="ARBA00022676"/>
    </source>
</evidence>
<keyword evidence="4 7" id="KW-0812">Transmembrane</keyword>
<dbReference type="PANTHER" id="PTHR48090:SF1">
    <property type="entry name" value="PROPHAGE BACTOPRENOL GLUCOSYL TRANSFERASE HOMOLOG"/>
    <property type="match status" value="1"/>
</dbReference>
<dbReference type="Pfam" id="PF00535">
    <property type="entry name" value="Glycos_transf_2"/>
    <property type="match status" value="1"/>
</dbReference>
<accession>U4PPF3</accession>
<evidence type="ECO:0000256" key="7">
    <source>
        <dbReference type="SAM" id="Phobius"/>
    </source>
</evidence>
<evidence type="ECO:0000256" key="3">
    <source>
        <dbReference type="ARBA" id="ARBA00022679"/>
    </source>
</evidence>
<keyword evidence="3" id="KW-0808">Transferase</keyword>
<reference evidence="9" key="2">
    <citation type="submission" date="2009-08" db="EMBL/GenBank/DDBJ databases">
        <authorList>
            <person name="Shrivastava S."/>
            <person name="Brinkac L.M."/>
            <person name="Dodson R.J."/>
            <person name="Harkins D.M."/>
            <person name="Durkin A.S."/>
            <person name="Sutton G."/>
        </authorList>
    </citation>
    <scope>NUCLEOTIDE SEQUENCE</scope>
    <source>
        <strain evidence="9">Eklund 17B</strain>
    </source>
</reference>
<dbReference type="CDD" id="cd04187">
    <property type="entry name" value="DPM1_like_bac"/>
    <property type="match status" value="1"/>
</dbReference>
<evidence type="ECO:0000256" key="5">
    <source>
        <dbReference type="ARBA" id="ARBA00022989"/>
    </source>
</evidence>
<dbReference type="PATRIC" id="fig|935198.13.peg.3207"/>
<dbReference type="InterPro" id="IPR001173">
    <property type="entry name" value="Glyco_trans_2-like"/>
</dbReference>
<proteinExistence type="predicted"/>
<evidence type="ECO:0000256" key="1">
    <source>
        <dbReference type="ARBA" id="ARBA00004141"/>
    </source>
</evidence>
<dbReference type="CAZy" id="GT2">
    <property type="family name" value="Glycosyltransferase Family 2"/>
</dbReference>
<evidence type="ECO:0000256" key="6">
    <source>
        <dbReference type="ARBA" id="ARBA00023136"/>
    </source>
</evidence>
<dbReference type="AlphaFoldDB" id="B2TQH1"/>
<gene>
    <name evidence="9" type="ordered locus">CLL_A3242</name>
</gene>
<evidence type="ECO:0000256" key="4">
    <source>
        <dbReference type="ARBA" id="ARBA00022692"/>
    </source>
</evidence>
<keyword evidence="2" id="KW-0328">Glycosyltransferase</keyword>
<feature type="domain" description="Glycosyltransferase 2-like" evidence="8">
    <location>
        <begin position="4"/>
        <end position="155"/>
    </location>
</feature>
<dbReference type="EMBL" id="CP001056">
    <property type="protein sequence ID" value="ACD21979.1"/>
    <property type="molecule type" value="Genomic_DNA"/>
</dbReference>
<dbReference type="PANTHER" id="PTHR48090">
    <property type="entry name" value="UNDECAPRENYL-PHOSPHATE 4-DEOXY-4-FORMAMIDO-L-ARABINOSE TRANSFERASE-RELATED"/>
    <property type="match status" value="1"/>
</dbReference>
<name>B2TQH1_CLOBB</name>
<feature type="transmembrane region" description="Helical" evidence="7">
    <location>
        <begin position="260"/>
        <end position="285"/>
    </location>
</feature>
<sequence>MEISVVIPVYGCKGAVFELHERLVGSLEKITDSFEIIMVNDNCPQNSWEEIKKVCYIDKRVRGINLSRNFGQIKAITAGLDNVKGNWVVVMDCDLQDRPEEIINLYNKAKEGYDVVFARRANRQDKAIKKFLSKTFYKVYGYFTDGNIDNTISNFSISKKIVIKNYCEMREQNRAFTLFIKWLGFKQTAIDVDHNDRAEGESSYSLKRRLKMAFEIITAQSNKPLTISITGGAIMAIISFLVVIYRVAVYFLTGVSTTGWTSIIVSIYLVGGLILMNLGILGIYIGNIFNENKNRPLYVIKDYLNKKEG</sequence>
<dbReference type="InterPro" id="IPR050256">
    <property type="entry name" value="Glycosyltransferase_2"/>
</dbReference>
<keyword evidence="6 7" id="KW-0472">Membrane</keyword>
<dbReference type="HOGENOM" id="CLU_033536_0_0_9"/>
<feature type="transmembrane region" description="Helical" evidence="7">
    <location>
        <begin position="225"/>
        <end position="248"/>
    </location>
</feature>
<keyword evidence="5 7" id="KW-1133">Transmembrane helix</keyword>
<dbReference type="GO" id="GO:0005886">
    <property type="term" value="C:plasma membrane"/>
    <property type="evidence" value="ECO:0007669"/>
    <property type="project" value="TreeGrafter"/>
</dbReference>
<dbReference type="GO" id="GO:0016757">
    <property type="term" value="F:glycosyltransferase activity"/>
    <property type="evidence" value="ECO:0007669"/>
    <property type="project" value="UniProtKB-KW"/>
</dbReference>
<dbReference type="InterPro" id="IPR029044">
    <property type="entry name" value="Nucleotide-diphossugar_trans"/>
</dbReference>
<protein>
    <submittedName>
        <fullName evidence="9">Glycosyltransferase</fullName>
    </submittedName>
</protein>
<dbReference type="KEGG" id="cbk:CLL_A3242"/>